<evidence type="ECO:0000256" key="1">
    <source>
        <dbReference type="SAM" id="MobiDB-lite"/>
    </source>
</evidence>
<organism evidence="2 3">
    <name type="scientific">Hyphococcus aureus</name>
    <dbReference type="NCBI Taxonomy" id="2666033"/>
    <lineage>
        <taxon>Bacteria</taxon>
        <taxon>Pseudomonadati</taxon>
        <taxon>Pseudomonadota</taxon>
        <taxon>Alphaproteobacteria</taxon>
        <taxon>Parvularculales</taxon>
        <taxon>Parvularculaceae</taxon>
        <taxon>Hyphococcus</taxon>
    </lineage>
</organism>
<name>A0ABW1KUL1_9PROT</name>
<dbReference type="RefSeq" id="WP_379878602.1">
    <property type="nucleotide sequence ID" value="NZ_JBHPON010000001.1"/>
</dbReference>
<comment type="caution">
    <text evidence="2">The sequence shown here is derived from an EMBL/GenBank/DDBJ whole genome shotgun (WGS) entry which is preliminary data.</text>
</comment>
<dbReference type="EMBL" id="JBHPON010000001">
    <property type="protein sequence ID" value="MFC6035803.1"/>
    <property type="molecule type" value="Genomic_DNA"/>
</dbReference>
<protein>
    <submittedName>
        <fullName evidence="2">Uncharacterized protein</fullName>
    </submittedName>
</protein>
<gene>
    <name evidence="2" type="ORF">ACFMB1_09630</name>
</gene>
<keyword evidence="3" id="KW-1185">Reference proteome</keyword>
<sequence>MSAAFAQDDMTEDTAPPPEPVATLGDCALYAEAPEMPDPKEATAEDRAATIEGIKGFQAALGEYRACLDTISGNEELEVDARQAALDEFNRTVEMETDMVKDWQKFSKKYDKANK</sequence>
<accession>A0ABW1KUL1</accession>
<proteinExistence type="predicted"/>
<dbReference type="Proteomes" id="UP001596116">
    <property type="component" value="Unassembled WGS sequence"/>
</dbReference>
<feature type="region of interest" description="Disordered" evidence="1">
    <location>
        <begin position="1"/>
        <end position="23"/>
    </location>
</feature>
<evidence type="ECO:0000313" key="3">
    <source>
        <dbReference type="Proteomes" id="UP001596116"/>
    </source>
</evidence>
<reference evidence="2 3" key="1">
    <citation type="submission" date="2024-09" db="EMBL/GenBank/DDBJ databases">
        <authorList>
            <person name="Zhang Z.-H."/>
        </authorList>
    </citation>
    <scope>NUCLEOTIDE SEQUENCE [LARGE SCALE GENOMIC DNA]</scope>
    <source>
        <strain evidence="2 3">HHTR114</strain>
    </source>
</reference>
<evidence type="ECO:0000313" key="2">
    <source>
        <dbReference type="EMBL" id="MFC6035803.1"/>
    </source>
</evidence>